<feature type="transmembrane region" description="Helical" evidence="2">
    <location>
        <begin position="312"/>
        <end position="331"/>
    </location>
</feature>
<feature type="transmembrane region" description="Helical" evidence="2">
    <location>
        <begin position="1283"/>
        <end position="1312"/>
    </location>
</feature>
<sequence>MKAPPTLHRLKLFAVCLSLVLLVFWQSAGDTATDTKFDLVVSPWRFLGRALRLWDPITNAGVLQNQAYGYLFPMGPFFGLLHSLGLDPWVIQRSWESVLVVVAFLGVVRLSGLMGTAGLWPRVGAGLCYALAPRMLSELTSISSELMPVAALPWVLIPLVRGSRGGSTRRAGLRSGAAMLLAGGVNAGASLAILPVPLLWLLFNRGPRRRSLSGWWVLGTTLACLWWAIPLLLLGRYSPPFLDWIETAAATTQPTALFADLRGVTHWEAYLGPSVWPAGWVLASAPVVVVATAAAAGFGLAGLSRRDIGHRAFLWTTLLIGLVLVSLGHAGSAGPLFAADVRHALDGPLAAFRNVHKFDPVVRLPLSLGVGFLLSRHGVPALTSFRVPRRSGSGGESTTITLPVRRYVAMALVVVGVVAITPALSGQLVSNPRITTEPGWWRSTGAWLADHSEGRRALVVPGSAAPAYLWGKTTDDALQPVATSPWTTRDAVPLTQAGYIRLLDSFEQLLAQGQPDDSVARLLARAGIGYVVLRNDLNTFTSVSTPTSLVRNVLQTSPGFSESASFGPSVGGSNSPNNLLDGGLSRPRPSVEIFAVNAVNSVDGPGLVSLLPTGAAVTANGSADELADLVAAGLPSNSAVLFDRDAQAAGVQAGSLLTDGLRRQQASFANLLTKSVTLAHDEASLPARKAQDYLPDPTPALSQYVYAGGVNSVLATSSGAAQYALSNRGPDHGAWSAIDDDPATSWQSSSFAGAVGQSLTIGFDHDQMIGSVSMNFVAGLGPMPTRVLIRTDAGSSVARVVPASGLQTVRVPARSTRQLSVSVASVVGGGPGAGVGLSQLTIPGVQPRRLLAVPGASDPSLIFFHVAAGQRSPCLPADSLLYCEPAYQQTGQEDSSLSRRFVTTVGRRYALSLQVVFRSGQALNALLDKGSAVQASASSTFLADPRLRAESAVDGDPASYWRAAAGDARPTLTLRYAAPRRISGVRVSLPPAAAAARPVRVRLTAAGVSWTGPVPSDGVIALPRPVRARSLSITVLQAQLRTDSNSATVATALMSVGIGEAQALPPVRSPQADPAVGVGCSAGLTVDIDGVRRQVSVNAARSDVLAGRPVAASLCPGRASGRDPLVDLGAGTHTLELDRNDVLAPYSVMLARPGVSLPGLNATADPAAMRLQVSKWQATDRAVQIRAGAPALLVVAENFNAGWRASLNGAGLRPIRVDGWEQGWVVPRASSGTVIMTYAPQRPFQLGLAAGAVAVLILLGLMWRVRGGRELPGTVPVSPTWWAYAVTSIAGAALLAGAQGGLMALAAVAGVFFLRGRVDLARSYLPPVLLLIAALVVAGGTHSLLFSRTNAPMTQLLCVFAVVLACLSGAERPRQPREK</sequence>
<feature type="transmembrane region" description="Helical" evidence="2">
    <location>
        <begin position="279"/>
        <end position="300"/>
    </location>
</feature>
<reference evidence="5" key="1">
    <citation type="journal article" date="2018" name="Int. J. Syst. Evol. Microbiol.">
        <title>Jatrophihabitans telluris sp. nov., isolated from sediment soil of lava forest wetlands and the emended description of the genus Jatrophihabitans.</title>
        <authorList>
            <person name="Lee K.C."/>
            <person name="Suh M.K."/>
            <person name="Eom M.K."/>
            <person name="Kim K.K."/>
            <person name="Kim J.S."/>
            <person name="Kim D.S."/>
            <person name="Ko S.H."/>
            <person name="Shin Y.K."/>
            <person name="Lee J.S."/>
        </authorList>
    </citation>
    <scope>NUCLEOTIDE SEQUENCE</scope>
    <source>
        <strain evidence="5">N237</strain>
    </source>
</reference>
<evidence type="ECO:0000313" key="6">
    <source>
        <dbReference type="Proteomes" id="UP001056336"/>
    </source>
</evidence>
<dbReference type="SUPFAM" id="SSF49785">
    <property type="entry name" value="Galactose-binding domain-like"/>
    <property type="match status" value="2"/>
</dbReference>
<organism evidence="5 6">
    <name type="scientific">Jatrophihabitans telluris</name>
    <dbReference type="NCBI Taxonomy" id="2038343"/>
    <lineage>
        <taxon>Bacteria</taxon>
        <taxon>Bacillati</taxon>
        <taxon>Actinomycetota</taxon>
        <taxon>Actinomycetes</taxon>
        <taxon>Jatrophihabitantales</taxon>
        <taxon>Jatrophihabitantaceae</taxon>
        <taxon>Jatrophihabitans</taxon>
    </lineage>
</organism>
<feature type="transmembrane region" description="Helical" evidence="2">
    <location>
        <begin position="1324"/>
        <end position="1346"/>
    </location>
</feature>
<evidence type="ECO:0000259" key="4">
    <source>
        <dbReference type="PROSITE" id="PS50022"/>
    </source>
</evidence>
<feature type="transmembrane region" description="Helical" evidence="2">
    <location>
        <begin position="67"/>
        <end position="86"/>
    </location>
</feature>
<protein>
    <submittedName>
        <fullName evidence="5">Alpha-(1-&gt;3)-arabinofuranosyltransferase</fullName>
    </submittedName>
</protein>
<feature type="chain" id="PRO_5046329074" evidence="3">
    <location>
        <begin position="33"/>
        <end position="1379"/>
    </location>
</feature>
<feature type="domain" description="F5/8 type C" evidence="4">
    <location>
        <begin position="910"/>
        <end position="1011"/>
    </location>
</feature>
<evidence type="ECO:0000256" key="2">
    <source>
        <dbReference type="SAM" id="Phobius"/>
    </source>
</evidence>
<feature type="compositionally biased region" description="Polar residues" evidence="1">
    <location>
        <begin position="561"/>
        <end position="578"/>
    </location>
</feature>
<keyword evidence="3" id="KW-0732">Signal</keyword>
<dbReference type="Pfam" id="PF24607">
    <property type="entry name" value="CBM_AftD"/>
    <property type="match status" value="1"/>
</dbReference>
<reference evidence="5" key="2">
    <citation type="submission" date="2022-05" db="EMBL/GenBank/DDBJ databases">
        <authorList>
            <person name="Kim J.-S."/>
            <person name="Lee K."/>
            <person name="Suh M."/>
            <person name="Eom M."/>
            <person name="Kim J.-S."/>
            <person name="Kim D.-S."/>
            <person name="Ko S.-H."/>
            <person name="Shin Y."/>
            <person name="Lee J.-S."/>
        </authorList>
    </citation>
    <scope>NUCLEOTIDE SEQUENCE</scope>
    <source>
        <strain evidence="5">N237</strain>
    </source>
</reference>
<dbReference type="Proteomes" id="UP001056336">
    <property type="component" value="Chromosome"/>
</dbReference>
<dbReference type="PROSITE" id="PS50022">
    <property type="entry name" value="FA58C_3"/>
    <property type="match status" value="1"/>
</dbReference>
<keyword evidence="2" id="KW-0812">Transmembrane</keyword>
<feature type="transmembrane region" description="Helical" evidence="2">
    <location>
        <begin position="215"/>
        <end position="234"/>
    </location>
</feature>
<dbReference type="InterPro" id="IPR000421">
    <property type="entry name" value="FA58C"/>
</dbReference>
<dbReference type="RefSeq" id="WP_249769576.1">
    <property type="nucleotide sequence ID" value="NZ_CP097332.1"/>
</dbReference>
<evidence type="ECO:0000256" key="1">
    <source>
        <dbReference type="SAM" id="MobiDB-lite"/>
    </source>
</evidence>
<name>A0ABY4QVX9_9ACTN</name>
<keyword evidence="6" id="KW-1185">Reference proteome</keyword>
<accession>A0ABY4QVX9</accession>
<feature type="transmembrane region" description="Helical" evidence="2">
    <location>
        <begin position="98"/>
        <end position="120"/>
    </location>
</feature>
<keyword evidence="2" id="KW-1133">Transmembrane helix</keyword>
<feature type="region of interest" description="Disordered" evidence="1">
    <location>
        <begin position="561"/>
        <end position="582"/>
    </location>
</feature>
<feature type="transmembrane region" description="Helical" evidence="2">
    <location>
        <begin position="1246"/>
        <end position="1263"/>
    </location>
</feature>
<feature type="signal peptide" evidence="3">
    <location>
        <begin position="1"/>
        <end position="32"/>
    </location>
</feature>
<proteinExistence type="predicted"/>
<evidence type="ECO:0000256" key="3">
    <source>
        <dbReference type="SAM" id="SignalP"/>
    </source>
</evidence>
<gene>
    <name evidence="5" type="ORF">M6D93_12555</name>
</gene>
<dbReference type="InterPro" id="IPR008979">
    <property type="entry name" value="Galactose-bd-like_sf"/>
</dbReference>
<dbReference type="InterPro" id="IPR056997">
    <property type="entry name" value="CBM_AftD"/>
</dbReference>
<dbReference type="EMBL" id="CP097332">
    <property type="protein sequence ID" value="UQX87129.1"/>
    <property type="molecule type" value="Genomic_DNA"/>
</dbReference>
<dbReference type="Gene3D" id="2.60.120.260">
    <property type="entry name" value="Galactose-binding domain-like"/>
    <property type="match status" value="1"/>
</dbReference>
<evidence type="ECO:0000313" key="5">
    <source>
        <dbReference type="EMBL" id="UQX87129.1"/>
    </source>
</evidence>
<feature type="transmembrane region" description="Helical" evidence="2">
    <location>
        <begin position="180"/>
        <end position="203"/>
    </location>
</feature>
<dbReference type="InterPro" id="IPR021798">
    <property type="entry name" value="AftD_N"/>
</dbReference>
<dbReference type="Pfam" id="PF11847">
    <property type="entry name" value="GT-C_AftD"/>
    <property type="match status" value="1"/>
</dbReference>
<keyword evidence="2" id="KW-0472">Membrane</keyword>